<dbReference type="PANTHER" id="PTHR34236:SF1">
    <property type="entry name" value="DIMETHYL SULFOXIDE REDUCTASE TRANSCRIPTIONAL ACTIVATOR"/>
    <property type="match status" value="1"/>
</dbReference>
<dbReference type="RefSeq" id="WP_246967435.1">
    <property type="nucleotide sequence ID" value="NZ_CP095397.1"/>
</dbReference>
<dbReference type="InterPro" id="IPR007050">
    <property type="entry name" value="HTH_bacterioopsin"/>
</dbReference>
<evidence type="ECO:0000256" key="1">
    <source>
        <dbReference type="ARBA" id="ARBA00023015"/>
    </source>
</evidence>
<gene>
    <name evidence="4" type="ORF">ACFOZ7_04870</name>
</gene>
<dbReference type="EMBL" id="JBHSDJ010000013">
    <property type="protein sequence ID" value="MFC4246325.1"/>
    <property type="molecule type" value="Genomic_DNA"/>
</dbReference>
<dbReference type="Pfam" id="PF04967">
    <property type="entry name" value="HTH_10"/>
    <property type="match status" value="1"/>
</dbReference>
<dbReference type="AlphaFoldDB" id="A0ABD5NWE4"/>
<keyword evidence="1" id="KW-0805">Transcription regulation</keyword>
<feature type="domain" description="HTH bat-type" evidence="3">
    <location>
        <begin position="152"/>
        <end position="203"/>
    </location>
</feature>
<comment type="caution">
    <text evidence="4">The sequence shown here is derived from an EMBL/GenBank/DDBJ whole genome shotgun (WGS) entry which is preliminary data.</text>
</comment>
<proteinExistence type="predicted"/>
<name>A0ABD5NWE4_9EURY</name>
<dbReference type="GeneID" id="71854896"/>
<organism evidence="4 5">
    <name type="scientific">Natribaculum luteum</name>
    <dbReference type="NCBI Taxonomy" id="1586232"/>
    <lineage>
        <taxon>Archaea</taxon>
        <taxon>Methanobacteriati</taxon>
        <taxon>Methanobacteriota</taxon>
        <taxon>Stenosarchaea group</taxon>
        <taxon>Halobacteria</taxon>
        <taxon>Halobacteriales</taxon>
        <taxon>Natrialbaceae</taxon>
        <taxon>Natribaculum</taxon>
    </lineage>
</organism>
<evidence type="ECO:0000256" key="2">
    <source>
        <dbReference type="ARBA" id="ARBA00023163"/>
    </source>
</evidence>
<evidence type="ECO:0000313" key="4">
    <source>
        <dbReference type="EMBL" id="MFC4246325.1"/>
    </source>
</evidence>
<keyword evidence="2" id="KW-0804">Transcription</keyword>
<dbReference type="Proteomes" id="UP001595821">
    <property type="component" value="Unassembled WGS sequence"/>
</dbReference>
<reference evidence="4 5" key="1">
    <citation type="journal article" date="2014" name="Int. J. Syst. Evol. Microbiol.">
        <title>Complete genome sequence of Corynebacterium casei LMG S-19264T (=DSM 44701T), isolated from a smear-ripened cheese.</title>
        <authorList>
            <consortium name="US DOE Joint Genome Institute (JGI-PGF)"/>
            <person name="Walter F."/>
            <person name="Albersmeier A."/>
            <person name="Kalinowski J."/>
            <person name="Ruckert C."/>
        </authorList>
    </citation>
    <scope>NUCLEOTIDE SEQUENCE [LARGE SCALE GENOMIC DNA]</scope>
    <source>
        <strain evidence="4 5">IBRC-M 10912</strain>
    </source>
</reference>
<dbReference type="PANTHER" id="PTHR34236">
    <property type="entry name" value="DIMETHYL SULFOXIDE REDUCTASE TRANSCRIPTIONAL ACTIVATOR"/>
    <property type="match status" value="1"/>
</dbReference>
<sequence>MPRAKLSITVPRETWIHDVSTTYPDAVFRVVTLLAGERTGIGLVEVRTDESLPVITAIDRSEDVVELDLLWKHDETALLQLETTSPPLLLPVWQASVPIEMPFEIRDGTATWQLTTSSARLSDLGTRLEDAGISYDIEYVHELGTNQADRILTDRQRELLLAAVDGGYYATPRETTLTGVADDLGISKATCSDVLHRAEGSIISWFVDEYLLNVS</sequence>
<evidence type="ECO:0000259" key="3">
    <source>
        <dbReference type="Pfam" id="PF04967"/>
    </source>
</evidence>
<accession>A0ABD5NWE4</accession>
<protein>
    <submittedName>
        <fullName evidence="4">Helix-turn-helix domain-containing protein</fullName>
    </submittedName>
</protein>
<evidence type="ECO:0000313" key="5">
    <source>
        <dbReference type="Proteomes" id="UP001595821"/>
    </source>
</evidence>